<evidence type="ECO:0008006" key="3">
    <source>
        <dbReference type="Google" id="ProtNLM"/>
    </source>
</evidence>
<reference evidence="1 2" key="1">
    <citation type="submission" date="2016-01" db="EMBL/GenBank/DDBJ databases">
        <authorList>
            <person name="Oliw E.H."/>
        </authorList>
    </citation>
    <scope>NUCLEOTIDE SEQUENCE [LARGE SCALE GENOMIC DNA]</scope>
    <source>
        <strain evidence="1">LMG 27134</strain>
    </source>
</reference>
<proteinExistence type="predicted"/>
<evidence type="ECO:0000313" key="2">
    <source>
        <dbReference type="Proteomes" id="UP000054683"/>
    </source>
</evidence>
<name>A0A158FBK0_9BURK</name>
<dbReference type="AlphaFoldDB" id="A0A158FBK0"/>
<sequence length="283" mass="31702">MKRNDSYQAESAKNPEHVDIATATQPAKRTSNARLTIGEMHVIAAGHKGRCLSLHFVNTDTHLEWECAEGHRWLAIPSSVKSGTWCGICSRECPRVPLTEVRRVAEERGGRCLASKYVNGTTPLLFECASGHRWKAQPALVRVGHWCPQCLYASRRGTIGKMQEIAESRGGQRLSEVYVDQRRPLRWRCASGHEWESSANSVQDHRYPYCMHERLRTGIGRMHEIAATHGGRCLSESYAGTNTRLEWQCATDTSGRWRLANLPSVGAHSVAAASGTHWQTCRR</sequence>
<gene>
    <name evidence="1" type="ORF">AWB69_00907</name>
</gene>
<dbReference type="Proteomes" id="UP000054683">
    <property type="component" value="Unassembled WGS sequence"/>
</dbReference>
<organism evidence="1 2">
    <name type="scientific">Caballeronia udeis</name>
    <dbReference type="NCBI Taxonomy" id="1232866"/>
    <lineage>
        <taxon>Bacteria</taxon>
        <taxon>Pseudomonadati</taxon>
        <taxon>Pseudomonadota</taxon>
        <taxon>Betaproteobacteria</taxon>
        <taxon>Burkholderiales</taxon>
        <taxon>Burkholderiaceae</taxon>
        <taxon>Caballeronia</taxon>
    </lineage>
</organism>
<dbReference type="EMBL" id="FCOK02000004">
    <property type="protein sequence ID" value="SAL17087.1"/>
    <property type="molecule type" value="Genomic_DNA"/>
</dbReference>
<accession>A0A158FBK0</accession>
<evidence type="ECO:0000313" key="1">
    <source>
        <dbReference type="EMBL" id="SAL17087.1"/>
    </source>
</evidence>
<protein>
    <recommendedName>
        <fullName evidence="3">Zinc-ribbon domain-containing protein</fullName>
    </recommendedName>
</protein>